<comment type="subcellular location">
    <subcellularLocation>
        <location evidence="1">Cell inner membrane</location>
        <topology evidence="1">Peripheral membrane protein</topology>
    </subcellularLocation>
</comment>
<keyword evidence="4" id="KW-0547">Nucleotide-binding</keyword>
<dbReference type="KEGG" id="ngg:RG540_CH19710"/>
<reference evidence="8" key="1">
    <citation type="journal article" date="2014" name="BMC Genomics">
        <title>Genome sequencing of two Neorhizobium galegae strains reveals a noeT gene responsible for the unusual acetylation of the nodulation factors.</title>
        <authorList>
            <person name="Osterman J."/>
            <person name="Marsh J."/>
            <person name="Laine P.K."/>
            <person name="Zeng Z."/>
            <person name="Alatalo E."/>
            <person name="Sullivan J.T."/>
            <person name="Young J.P."/>
            <person name="Thomas-Oates J."/>
            <person name="Paulin L."/>
            <person name="Lindstrom K."/>
        </authorList>
    </citation>
    <scope>NUCLEOTIDE SEQUENCE [LARGE SCALE GENOMIC DNA]</scope>
    <source>
        <strain evidence="8">HAMBI 540</strain>
    </source>
</reference>
<dbReference type="AlphaFoldDB" id="A0A068SSS9"/>
<evidence type="ECO:0000256" key="2">
    <source>
        <dbReference type="ARBA" id="ARBA00005417"/>
    </source>
</evidence>
<dbReference type="PROSITE" id="PS50893">
    <property type="entry name" value="ABC_TRANSPORTER_2"/>
    <property type="match status" value="1"/>
</dbReference>
<dbReference type="InterPro" id="IPR003593">
    <property type="entry name" value="AAA+_ATPase"/>
</dbReference>
<dbReference type="GO" id="GO:0005886">
    <property type="term" value="C:plasma membrane"/>
    <property type="evidence" value="ECO:0007669"/>
    <property type="project" value="UniProtKB-SubCell"/>
</dbReference>
<dbReference type="GO" id="GO:0016887">
    <property type="term" value="F:ATP hydrolysis activity"/>
    <property type="evidence" value="ECO:0007669"/>
    <property type="project" value="InterPro"/>
</dbReference>
<keyword evidence="8" id="KW-1185">Reference proteome</keyword>
<dbReference type="SMART" id="SM00382">
    <property type="entry name" value="AAA"/>
    <property type="match status" value="1"/>
</dbReference>
<evidence type="ECO:0000313" key="7">
    <source>
        <dbReference type="EMBL" id="CDN48140.1"/>
    </source>
</evidence>
<evidence type="ECO:0000256" key="1">
    <source>
        <dbReference type="ARBA" id="ARBA00004417"/>
    </source>
</evidence>
<dbReference type="EMBL" id="HG938353">
    <property type="protein sequence ID" value="CDN48140.1"/>
    <property type="molecule type" value="Genomic_DNA"/>
</dbReference>
<dbReference type="GO" id="GO:0015833">
    <property type="term" value="P:peptide transport"/>
    <property type="evidence" value="ECO:0007669"/>
    <property type="project" value="InterPro"/>
</dbReference>
<organism evidence="7 8">
    <name type="scientific">Neorhizobium galegae bv. orientalis str. HAMBI 540</name>
    <dbReference type="NCBI Taxonomy" id="1028800"/>
    <lineage>
        <taxon>Bacteria</taxon>
        <taxon>Pseudomonadati</taxon>
        <taxon>Pseudomonadota</taxon>
        <taxon>Alphaproteobacteria</taxon>
        <taxon>Hyphomicrobiales</taxon>
        <taxon>Rhizobiaceae</taxon>
        <taxon>Rhizobium/Agrobacterium group</taxon>
        <taxon>Neorhizobium</taxon>
    </lineage>
</organism>
<dbReference type="GO" id="GO:0055085">
    <property type="term" value="P:transmembrane transport"/>
    <property type="evidence" value="ECO:0007669"/>
    <property type="project" value="UniProtKB-ARBA"/>
</dbReference>
<sequence length="330" mass="36576">MNETIFEAKDLSRSFSVGSSPLRDFADHFLRDRPPKVLRAVDNVSLSLREGETLGIVGESGCGKSTLARMIAGILPASSGERRFRDEPYESFLARNRDALKVQMVFQDPLSSLNPRLRVGDIIGEAAVLHGLVRRPQIKDYVVDILSQVGLPADSMGRYPHQFSGGQRQRIGIARALAVKPDMLICDEAVAALDVSVQAQIINLLMDIKQDSGLAMIFISHDLGVIRHLCDRVAVMYLGRVVELTETEQLFASPLHPYTRMLLEGMPKISLQRRRFMPIQGEIPSPLSPPSGCHFHPRCPMATEHCGRIRPELREASSGHVHACLNIEPC</sequence>
<evidence type="ECO:0000256" key="5">
    <source>
        <dbReference type="ARBA" id="ARBA00022840"/>
    </source>
</evidence>
<dbReference type="InterPro" id="IPR013563">
    <property type="entry name" value="Oligopep_ABC_C"/>
</dbReference>
<keyword evidence="3" id="KW-0813">Transport</keyword>
<dbReference type="PANTHER" id="PTHR43776:SF7">
    <property type="entry name" value="D,D-DIPEPTIDE TRANSPORT ATP-BINDING PROTEIN DDPF-RELATED"/>
    <property type="match status" value="1"/>
</dbReference>
<name>A0A068SSS9_NEOGA</name>
<dbReference type="HOGENOM" id="CLU_000604_1_23_5"/>
<accession>A0A068SSS9</accession>
<dbReference type="InterPro" id="IPR027417">
    <property type="entry name" value="P-loop_NTPase"/>
</dbReference>
<dbReference type="CDD" id="cd03257">
    <property type="entry name" value="ABC_NikE_OppD_transporters"/>
    <property type="match status" value="1"/>
</dbReference>
<evidence type="ECO:0000259" key="6">
    <source>
        <dbReference type="PROSITE" id="PS50893"/>
    </source>
</evidence>
<comment type="similarity">
    <text evidence="2">Belongs to the ABC transporter superfamily.</text>
</comment>
<dbReference type="GeneID" id="24258999"/>
<dbReference type="PATRIC" id="fig|1028800.3.peg.1986"/>
<dbReference type="PROSITE" id="PS00211">
    <property type="entry name" value="ABC_TRANSPORTER_1"/>
    <property type="match status" value="1"/>
</dbReference>
<dbReference type="InterPro" id="IPR003439">
    <property type="entry name" value="ABC_transporter-like_ATP-bd"/>
</dbReference>
<proteinExistence type="inferred from homology"/>
<evidence type="ECO:0000313" key="8">
    <source>
        <dbReference type="Proteomes" id="UP000028181"/>
    </source>
</evidence>
<dbReference type="FunFam" id="3.40.50.300:FF:000016">
    <property type="entry name" value="Oligopeptide ABC transporter ATP-binding component"/>
    <property type="match status" value="1"/>
</dbReference>
<dbReference type="OrthoDB" id="9815712at2"/>
<dbReference type="Pfam" id="PF00005">
    <property type="entry name" value="ABC_tran"/>
    <property type="match status" value="1"/>
</dbReference>
<dbReference type="InterPro" id="IPR017871">
    <property type="entry name" value="ABC_transporter-like_CS"/>
</dbReference>
<dbReference type="eggNOG" id="COG4608">
    <property type="taxonomic scope" value="Bacteria"/>
</dbReference>
<feature type="domain" description="ABC transporter" evidence="6">
    <location>
        <begin position="6"/>
        <end position="263"/>
    </location>
</feature>
<dbReference type="SUPFAM" id="SSF52540">
    <property type="entry name" value="P-loop containing nucleoside triphosphate hydrolases"/>
    <property type="match status" value="1"/>
</dbReference>
<dbReference type="RefSeq" id="WP_038587193.1">
    <property type="nucleotide sequence ID" value="NZ_HG938353.1"/>
</dbReference>
<dbReference type="Proteomes" id="UP000028181">
    <property type="component" value="Chromosome I"/>
</dbReference>
<protein>
    <submittedName>
        <fullName evidence="7">Dipeptide transport ATP-binding (ABC superfamily)</fullName>
    </submittedName>
</protein>
<dbReference type="GO" id="GO:0005524">
    <property type="term" value="F:ATP binding"/>
    <property type="evidence" value="ECO:0007669"/>
    <property type="project" value="UniProtKB-KW"/>
</dbReference>
<dbReference type="Gene3D" id="3.40.50.300">
    <property type="entry name" value="P-loop containing nucleotide triphosphate hydrolases"/>
    <property type="match status" value="1"/>
</dbReference>
<evidence type="ECO:0000256" key="4">
    <source>
        <dbReference type="ARBA" id="ARBA00022741"/>
    </source>
</evidence>
<dbReference type="PANTHER" id="PTHR43776">
    <property type="entry name" value="TRANSPORT ATP-BINDING PROTEIN"/>
    <property type="match status" value="1"/>
</dbReference>
<keyword evidence="5 7" id="KW-0067">ATP-binding</keyword>
<evidence type="ECO:0000256" key="3">
    <source>
        <dbReference type="ARBA" id="ARBA00022448"/>
    </source>
</evidence>
<dbReference type="Pfam" id="PF08352">
    <property type="entry name" value="oligo_HPY"/>
    <property type="match status" value="1"/>
</dbReference>
<gene>
    <name evidence="7" type="ORF">RG540_CH19710</name>
</gene>
<dbReference type="NCBIfam" id="TIGR01727">
    <property type="entry name" value="oligo_HPY"/>
    <property type="match status" value="1"/>
</dbReference>
<dbReference type="InterPro" id="IPR050319">
    <property type="entry name" value="ABC_transp_ATP-bind"/>
</dbReference>